<gene>
    <name evidence="8" type="ORF">NDN08_006497</name>
</gene>
<dbReference type="SUPFAM" id="SSF103473">
    <property type="entry name" value="MFS general substrate transporter"/>
    <property type="match status" value="1"/>
</dbReference>
<feature type="transmembrane region" description="Helical" evidence="6">
    <location>
        <begin position="376"/>
        <end position="394"/>
    </location>
</feature>
<feature type="transmembrane region" description="Helical" evidence="6">
    <location>
        <begin position="218"/>
        <end position="236"/>
    </location>
</feature>
<name>A0AAV8UHX8_9RHOD</name>
<keyword evidence="9" id="KW-1185">Reference proteome</keyword>
<feature type="transmembrane region" description="Helical" evidence="6">
    <location>
        <begin position="107"/>
        <end position="133"/>
    </location>
</feature>
<dbReference type="AlphaFoldDB" id="A0AAV8UHX8"/>
<comment type="subcellular location">
    <subcellularLocation>
        <location evidence="1">Cell membrane</location>
        <topology evidence="1">Multi-pass membrane protein</topology>
    </subcellularLocation>
</comment>
<keyword evidence="3 6" id="KW-0812">Transmembrane</keyword>
<dbReference type="Gene3D" id="1.20.1250.20">
    <property type="entry name" value="MFS general substrate transporter like domains"/>
    <property type="match status" value="2"/>
</dbReference>
<evidence type="ECO:0000256" key="6">
    <source>
        <dbReference type="SAM" id="Phobius"/>
    </source>
</evidence>
<feature type="transmembrane region" description="Helical" evidence="6">
    <location>
        <begin position="284"/>
        <end position="302"/>
    </location>
</feature>
<dbReference type="GO" id="GO:0005886">
    <property type="term" value="C:plasma membrane"/>
    <property type="evidence" value="ECO:0007669"/>
    <property type="project" value="UniProtKB-SubCell"/>
</dbReference>
<feature type="transmembrane region" description="Helical" evidence="6">
    <location>
        <begin position="83"/>
        <end position="101"/>
    </location>
</feature>
<dbReference type="Pfam" id="PF07690">
    <property type="entry name" value="MFS_1"/>
    <property type="match status" value="1"/>
</dbReference>
<dbReference type="PANTHER" id="PTHR43124:SF3">
    <property type="entry name" value="CHLORAMPHENICOL EFFLUX PUMP RV0191"/>
    <property type="match status" value="1"/>
</dbReference>
<dbReference type="PANTHER" id="PTHR43124">
    <property type="entry name" value="PURINE EFFLUX PUMP PBUE"/>
    <property type="match status" value="1"/>
</dbReference>
<evidence type="ECO:0000313" key="8">
    <source>
        <dbReference type="EMBL" id="KAJ8902089.1"/>
    </source>
</evidence>
<keyword evidence="4 6" id="KW-1133">Transmembrane helix</keyword>
<feature type="transmembrane region" description="Helical" evidence="6">
    <location>
        <begin position="140"/>
        <end position="163"/>
    </location>
</feature>
<dbReference type="InterPro" id="IPR020846">
    <property type="entry name" value="MFS_dom"/>
</dbReference>
<feature type="transmembrane region" description="Helical" evidence="6">
    <location>
        <begin position="308"/>
        <end position="338"/>
    </location>
</feature>
<dbReference type="InterPro" id="IPR036259">
    <property type="entry name" value="MFS_trans_sf"/>
</dbReference>
<evidence type="ECO:0000256" key="3">
    <source>
        <dbReference type="ARBA" id="ARBA00022692"/>
    </source>
</evidence>
<keyword evidence="5 6" id="KW-0472">Membrane</keyword>
<evidence type="ECO:0000256" key="5">
    <source>
        <dbReference type="ARBA" id="ARBA00023136"/>
    </source>
</evidence>
<reference evidence="8 9" key="1">
    <citation type="journal article" date="2023" name="Nat. Commun.">
        <title>Origin of minicircular mitochondrial genomes in red algae.</title>
        <authorList>
            <person name="Lee Y."/>
            <person name="Cho C.H."/>
            <person name="Lee Y.M."/>
            <person name="Park S.I."/>
            <person name="Yang J.H."/>
            <person name="West J.A."/>
            <person name="Bhattacharya D."/>
            <person name="Yoon H.S."/>
        </authorList>
    </citation>
    <scope>NUCLEOTIDE SEQUENCE [LARGE SCALE GENOMIC DNA]</scope>
    <source>
        <strain evidence="8 9">CCMP1338</strain>
        <tissue evidence="8">Whole cell</tissue>
    </source>
</reference>
<dbReference type="InterPro" id="IPR011701">
    <property type="entry name" value="MFS"/>
</dbReference>
<dbReference type="PROSITE" id="PS50850">
    <property type="entry name" value="MFS"/>
    <property type="match status" value="1"/>
</dbReference>
<sequence>MGLVGLFAADVQPWVVAFGASLYWGLFTGLTYFAPMTLLGKIHVDLGVTVEMAALPSNLYKICLMCLLPVVGPILACLPIRPCMIVSVVVASVCGFLYPLAQTVNELIAINAIWALCTTFFGLPTLFSIVALWSKHGIGLAGALVIVGWSISGIVVPPFVAIFEQSGGWRAAMFSLAVIFAASAIPTTLFILQPPPDMARETDTKHGVKWIYFRMRQFWALAVVYVSMSWVIGTFFDHLSVFLTAERGMSLTRSALIMSVLNSSALFTKLIAGYAGDRFGASKVLCTGCVMALCAISCMLRQTTEVAFFIAFALMFGCGYACVLASMCTIIPGIFGIGDTVFIQSMMLSFYHFGSAAGSTAAGISVTRFSSYSPSFLVAIVMMGLCLPASLLLLRLEHEKQSHLVAISKGTFVTEESRLLTRAETDELSSSGESVVSDS</sequence>
<keyword evidence="2" id="KW-1003">Cell membrane</keyword>
<proteinExistence type="predicted"/>
<dbReference type="GO" id="GO:0022857">
    <property type="term" value="F:transmembrane transporter activity"/>
    <property type="evidence" value="ECO:0007669"/>
    <property type="project" value="InterPro"/>
</dbReference>
<organism evidence="8 9">
    <name type="scientific">Rhodosorus marinus</name>
    <dbReference type="NCBI Taxonomy" id="101924"/>
    <lineage>
        <taxon>Eukaryota</taxon>
        <taxon>Rhodophyta</taxon>
        <taxon>Stylonematophyceae</taxon>
        <taxon>Stylonematales</taxon>
        <taxon>Stylonemataceae</taxon>
        <taxon>Rhodosorus</taxon>
    </lineage>
</organism>
<evidence type="ECO:0000256" key="4">
    <source>
        <dbReference type="ARBA" id="ARBA00022989"/>
    </source>
</evidence>
<accession>A0AAV8UHX8</accession>
<protein>
    <recommendedName>
        <fullName evidence="7">Major facilitator superfamily (MFS) profile domain-containing protein</fullName>
    </recommendedName>
</protein>
<feature type="transmembrane region" description="Helical" evidence="6">
    <location>
        <begin position="14"/>
        <end position="39"/>
    </location>
</feature>
<dbReference type="EMBL" id="JAMWBK010000009">
    <property type="protein sequence ID" value="KAJ8902089.1"/>
    <property type="molecule type" value="Genomic_DNA"/>
</dbReference>
<feature type="transmembrane region" description="Helical" evidence="6">
    <location>
        <begin position="256"/>
        <end position="272"/>
    </location>
</feature>
<feature type="transmembrane region" description="Helical" evidence="6">
    <location>
        <begin position="350"/>
        <end position="370"/>
    </location>
</feature>
<evidence type="ECO:0000256" key="2">
    <source>
        <dbReference type="ARBA" id="ARBA00022475"/>
    </source>
</evidence>
<evidence type="ECO:0000259" key="7">
    <source>
        <dbReference type="PROSITE" id="PS50850"/>
    </source>
</evidence>
<feature type="domain" description="Major facilitator superfamily (MFS) profile" evidence="7">
    <location>
        <begin position="13"/>
        <end position="401"/>
    </location>
</feature>
<comment type="caution">
    <text evidence="8">The sequence shown here is derived from an EMBL/GenBank/DDBJ whole genome shotgun (WGS) entry which is preliminary data.</text>
</comment>
<evidence type="ECO:0000256" key="1">
    <source>
        <dbReference type="ARBA" id="ARBA00004651"/>
    </source>
</evidence>
<feature type="transmembrane region" description="Helical" evidence="6">
    <location>
        <begin position="59"/>
        <end position="78"/>
    </location>
</feature>
<feature type="transmembrane region" description="Helical" evidence="6">
    <location>
        <begin position="169"/>
        <end position="192"/>
    </location>
</feature>
<dbReference type="Proteomes" id="UP001157974">
    <property type="component" value="Unassembled WGS sequence"/>
</dbReference>
<evidence type="ECO:0000313" key="9">
    <source>
        <dbReference type="Proteomes" id="UP001157974"/>
    </source>
</evidence>
<dbReference type="InterPro" id="IPR050189">
    <property type="entry name" value="MFS_Efflux_Transporters"/>
</dbReference>